<gene>
    <name evidence="1" type="ORF">PIIN_05000</name>
</gene>
<dbReference type="OrthoDB" id="2368680at2759"/>
<dbReference type="AlphaFoldDB" id="G4TID8"/>
<accession>G4TID8</accession>
<dbReference type="Proteomes" id="UP000007148">
    <property type="component" value="Unassembled WGS sequence"/>
</dbReference>
<dbReference type="EMBL" id="CAFZ01000105">
    <property type="protein sequence ID" value="CCA71065.1"/>
    <property type="molecule type" value="Genomic_DNA"/>
</dbReference>
<feature type="non-terminal residue" evidence="1">
    <location>
        <position position="1"/>
    </location>
</feature>
<dbReference type="HOGENOM" id="CLU_1207322_0_0_1"/>
<dbReference type="STRING" id="1109443.G4TID8"/>
<evidence type="ECO:0000313" key="1">
    <source>
        <dbReference type="EMBL" id="CCA71065.1"/>
    </source>
</evidence>
<proteinExistence type="predicted"/>
<dbReference type="InParanoid" id="G4TID8"/>
<sequence length="230" mass="25593">IHSFELLKGEQVARVKIIKEDGSVDTIFVLAATGEPLGRAQPTGAYTADSSHLRADWSDFLQKMGQSNVWNHLRCANSEDYVQGISKAWLQRTRGSNTSAERQVAERYILASVVANSVSGRQMNHLEMAAMDAGRQMELSKRSKGLSLYLSEYVNAACLSKTPDSARHHHVEGVYIPTTFHPSIASVQTTHREYYVLRETGQQIGTEEEGVSETWQEILKCNANGTVKHE</sequence>
<comment type="caution">
    <text evidence="1">The sequence shown here is derived from an EMBL/GenBank/DDBJ whole genome shotgun (WGS) entry which is preliminary data.</text>
</comment>
<organism evidence="1 2">
    <name type="scientific">Serendipita indica (strain DSM 11827)</name>
    <name type="common">Root endophyte fungus</name>
    <name type="synonym">Piriformospora indica</name>
    <dbReference type="NCBI Taxonomy" id="1109443"/>
    <lineage>
        <taxon>Eukaryota</taxon>
        <taxon>Fungi</taxon>
        <taxon>Dikarya</taxon>
        <taxon>Basidiomycota</taxon>
        <taxon>Agaricomycotina</taxon>
        <taxon>Agaricomycetes</taxon>
        <taxon>Sebacinales</taxon>
        <taxon>Serendipitaceae</taxon>
        <taxon>Serendipita</taxon>
    </lineage>
</organism>
<keyword evidence="2" id="KW-1185">Reference proteome</keyword>
<reference evidence="1 2" key="1">
    <citation type="journal article" date="2011" name="PLoS Pathog.">
        <title>Endophytic Life Strategies Decoded by Genome and Transcriptome Analyses of the Mutualistic Root Symbiont Piriformospora indica.</title>
        <authorList>
            <person name="Zuccaro A."/>
            <person name="Lahrmann U."/>
            <person name="Guldener U."/>
            <person name="Langen G."/>
            <person name="Pfiffi S."/>
            <person name="Biedenkopf D."/>
            <person name="Wong P."/>
            <person name="Samans B."/>
            <person name="Grimm C."/>
            <person name="Basiewicz M."/>
            <person name="Murat C."/>
            <person name="Martin F."/>
            <person name="Kogel K.H."/>
        </authorList>
    </citation>
    <scope>NUCLEOTIDE SEQUENCE [LARGE SCALE GENOMIC DNA]</scope>
    <source>
        <strain evidence="1 2">DSM 11827</strain>
    </source>
</reference>
<name>G4TID8_SERID</name>
<dbReference type="eggNOG" id="ENOG502S7TZ">
    <property type="taxonomic scope" value="Eukaryota"/>
</dbReference>
<protein>
    <submittedName>
        <fullName evidence="1">Uncharacterized protein</fullName>
    </submittedName>
</protein>
<evidence type="ECO:0000313" key="2">
    <source>
        <dbReference type="Proteomes" id="UP000007148"/>
    </source>
</evidence>